<name>B3XM71_LIMR1</name>
<comment type="caution">
    <text evidence="1">The sequence shown here is derived from an EMBL/GenBank/DDBJ whole genome shotgun (WGS) entry which is preliminary data.</text>
</comment>
<dbReference type="AlphaFoldDB" id="B3XM71"/>
<dbReference type="RefSeq" id="WP_003663910.1">
    <property type="nucleotide sequence ID" value="NZ_AAPZ02000001.1"/>
</dbReference>
<evidence type="ECO:0008006" key="3">
    <source>
        <dbReference type="Google" id="ProtNLM"/>
    </source>
</evidence>
<evidence type="ECO:0000313" key="1">
    <source>
        <dbReference type="EMBL" id="EDX42475.1"/>
    </source>
</evidence>
<dbReference type="eggNOG" id="ENOG5030UCD">
    <property type="taxonomic scope" value="Bacteria"/>
</dbReference>
<sequence>MAWNNEHIPKIIYEYDDESMLNSANKLAEFLDANDFGNAGNDIRAMASNADEAIEHATNKTVNETLKEVTDLMKERQYHSKSGYVGHGNMVKNTKDHQEGHKHEIYSDALAKDGYNYSQAFEFGLLARKYPAHHPFEDTYNHTRGLFEKNIDEVLERRIS</sequence>
<reference evidence="2" key="1">
    <citation type="submission" date="2008-06" db="EMBL/GenBank/DDBJ databases">
        <title>Permanent draft sequence of Lactobacillus reuteri 100-23.</title>
        <authorList>
            <consortium name="US DOE Joint Genome Institute"/>
            <person name="Copeland A."/>
            <person name="Lucas S."/>
            <person name="Lapidus A."/>
            <person name="Barry K."/>
            <person name="Detter J.C."/>
            <person name="Glavina del Rio T."/>
            <person name="Hammon N."/>
            <person name="Israni S."/>
            <person name="Dalin E."/>
            <person name="Tice H."/>
            <person name="Pitluck S."/>
            <person name="Sun H."/>
            <person name="Schmutz J."/>
            <person name="Larimer F."/>
            <person name="Land M."/>
            <person name="Hauser L."/>
            <person name="Walter J."/>
            <person name="Heng N.C.K."/>
            <person name="Tannock G.W."/>
            <person name="Richardson P."/>
        </authorList>
    </citation>
    <scope>NUCLEOTIDE SEQUENCE [LARGE SCALE GENOMIC DNA]</scope>
    <source>
        <strain evidence="2">DSM 17509 / CIP 109821 / 100-23</strain>
    </source>
</reference>
<dbReference type="PATRIC" id="fig|349123.13.peg.999"/>
<evidence type="ECO:0000313" key="2">
    <source>
        <dbReference type="Proteomes" id="UP000003853"/>
    </source>
</evidence>
<protein>
    <recommendedName>
        <fullName evidence="3">HK97 gp10 family phage protein</fullName>
    </recommendedName>
</protein>
<proteinExistence type="predicted"/>
<dbReference type="EMBL" id="AAPZ02000001">
    <property type="protein sequence ID" value="EDX42475.1"/>
    <property type="molecule type" value="Genomic_DNA"/>
</dbReference>
<dbReference type="Proteomes" id="UP000003853">
    <property type="component" value="Unassembled WGS sequence"/>
</dbReference>
<gene>
    <name evidence="1" type="ORF">Lreu23DRAFT_3991</name>
</gene>
<accession>B3XM71</accession>
<organism evidence="1 2">
    <name type="scientific">Limosilactobacillus reuteri subsp. rodentium (strain DSM 17509 / CIP 109821 / 100-23)</name>
    <name type="common">Lactobacillus reuteri</name>
    <dbReference type="NCBI Taxonomy" id="349123"/>
    <lineage>
        <taxon>Bacteria</taxon>
        <taxon>Bacillati</taxon>
        <taxon>Bacillota</taxon>
        <taxon>Bacilli</taxon>
        <taxon>Lactobacillales</taxon>
        <taxon>Lactobacillaceae</taxon>
        <taxon>Limosilactobacillus</taxon>
    </lineage>
</organism>